<dbReference type="EMBL" id="CP089044">
    <property type="protein sequence ID" value="UYF75207.1"/>
    <property type="molecule type" value="Genomic_DNA"/>
</dbReference>
<reference evidence="1" key="1">
    <citation type="journal article" date="2022" name="J Glob Antimicrob Resist">
        <title>Comparative analysis of IMP-4- and OXA-58-containing plasmids of three carbapenemase-producing Acinetobacter ursingii strains in the Netherlands.</title>
        <authorList>
            <person name="Hendrickx A.P.A."/>
            <person name="Schade R.P."/>
            <person name="Landman F."/>
            <person name="Bosch T."/>
            <person name="Schouls L.M."/>
            <person name="van Dijk K."/>
        </authorList>
    </citation>
    <scope>NUCLEOTIDE SEQUENCE</scope>
    <source>
        <strain evidence="1">RIVM_C010761</strain>
    </source>
</reference>
<dbReference type="RefSeq" id="WP_050675281.1">
    <property type="nucleotide sequence ID" value="NZ_CP089044.1"/>
</dbReference>
<proteinExistence type="predicted"/>
<organism evidence="1 2">
    <name type="scientific">Acinetobacter ursingii</name>
    <dbReference type="NCBI Taxonomy" id="108980"/>
    <lineage>
        <taxon>Bacteria</taxon>
        <taxon>Pseudomonadati</taxon>
        <taxon>Pseudomonadota</taxon>
        <taxon>Gammaproteobacteria</taxon>
        <taxon>Moraxellales</taxon>
        <taxon>Moraxellaceae</taxon>
        <taxon>Acinetobacter</taxon>
    </lineage>
</organism>
<name>A0AA46S6R7_9GAMM</name>
<accession>A0AA46S6R7</accession>
<protein>
    <submittedName>
        <fullName evidence="1">Uncharacterized protein</fullName>
    </submittedName>
</protein>
<dbReference type="Proteomes" id="UP001164081">
    <property type="component" value="Chromosome"/>
</dbReference>
<evidence type="ECO:0000313" key="2">
    <source>
        <dbReference type="Proteomes" id="UP001164081"/>
    </source>
</evidence>
<sequence>MNIAIQTNFRNNTLLSYCPSKESNILQMQHLSHTVTTPNFELFKSKKSKNGNLYIGHSPKIEKFIHDLNLLQPLPIDILNHASYKISQSVKAVQDAMFNLCQQLPTPINPYTLEDPRYVAFIKPALDSFVYELKSHSTSDKAVVDRVHRLKLAKEIKNQNTSVLRKLFKAEQRFNLTSFSYVFHIENYQTVQLDLLEKILMGKINEILNKFHEENRSELLALFFRIQRGLSYGYQLDIYYATKLENQLLSLDNYIPASESHRFKIAPLIYAQFERTFLHSPMDIQGLDDRINEKKWKNILDIMLSQYNSWYYETEVISPKIIYRPC</sequence>
<evidence type="ECO:0000313" key="1">
    <source>
        <dbReference type="EMBL" id="UYF75207.1"/>
    </source>
</evidence>
<dbReference type="AlphaFoldDB" id="A0AA46S6R7"/>
<gene>
    <name evidence="1" type="ORF">LSO58_15645</name>
</gene>